<dbReference type="OrthoDB" id="9180348at2"/>
<dbReference type="AlphaFoldDB" id="A0A4P6L555"/>
<protein>
    <submittedName>
        <fullName evidence="4">Response regulator</fullName>
    </submittedName>
</protein>
<feature type="domain" description="Response regulatory" evidence="3">
    <location>
        <begin position="266"/>
        <end position="384"/>
    </location>
</feature>
<dbReference type="Proteomes" id="UP000290637">
    <property type="component" value="Chromosome"/>
</dbReference>
<accession>A0A4P6L555</accession>
<dbReference type="KEGG" id="plue:EWM63_30395"/>
<gene>
    <name evidence="4" type="ORF">EWM63_30395</name>
</gene>
<evidence type="ECO:0000256" key="2">
    <source>
        <dbReference type="SAM" id="Phobius"/>
    </source>
</evidence>
<organism evidence="4 5">
    <name type="scientific">Pseudoduganella lutea</name>
    <dbReference type="NCBI Taxonomy" id="321985"/>
    <lineage>
        <taxon>Bacteria</taxon>
        <taxon>Pseudomonadati</taxon>
        <taxon>Pseudomonadota</taxon>
        <taxon>Betaproteobacteria</taxon>
        <taxon>Burkholderiales</taxon>
        <taxon>Oxalobacteraceae</taxon>
        <taxon>Telluria group</taxon>
        <taxon>Pseudoduganella</taxon>
    </lineage>
</organism>
<evidence type="ECO:0000313" key="5">
    <source>
        <dbReference type="Proteomes" id="UP000290637"/>
    </source>
</evidence>
<keyword evidence="1" id="KW-0597">Phosphoprotein</keyword>
<feature type="transmembrane region" description="Helical" evidence="2">
    <location>
        <begin position="32"/>
        <end position="49"/>
    </location>
</feature>
<dbReference type="InterPro" id="IPR001789">
    <property type="entry name" value="Sig_transdc_resp-reg_receiver"/>
</dbReference>
<feature type="transmembrane region" description="Helical" evidence="2">
    <location>
        <begin position="167"/>
        <end position="186"/>
    </location>
</feature>
<evidence type="ECO:0000313" key="4">
    <source>
        <dbReference type="EMBL" id="QBE66749.1"/>
    </source>
</evidence>
<dbReference type="SUPFAM" id="SSF52172">
    <property type="entry name" value="CheY-like"/>
    <property type="match status" value="1"/>
</dbReference>
<keyword evidence="2" id="KW-0812">Transmembrane</keyword>
<dbReference type="PROSITE" id="PS50110">
    <property type="entry name" value="RESPONSE_REGULATORY"/>
    <property type="match status" value="1"/>
</dbReference>
<feature type="transmembrane region" description="Helical" evidence="2">
    <location>
        <begin position="55"/>
        <end position="79"/>
    </location>
</feature>
<keyword evidence="5" id="KW-1185">Reference proteome</keyword>
<reference evidence="4 5" key="1">
    <citation type="submission" date="2019-02" db="EMBL/GenBank/DDBJ databases">
        <title>Draft Genome Sequences of Six Type Strains of the Genus Massilia.</title>
        <authorList>
            <person name="Miess H."/>
            <person name="Frediansyhah A."/>
            <person name="Gross H."/>
        </authorList>
    </citation>
    <scope>NUCLEOTIDE SEQUENCE [LARGE SCALE GENOMIC DNA]</scope>
    <source>
        <strain evidence="4 5">DSM 17473</strain>
    </source>
</reference>
<dbReference type="EMBL" id="CP035913">
    <property type="protein sequence ID" value="QBE66749.1"/>
    <property type="molecule type" value="Genomic_DNA"/>
</dbReference>
<proteinExistence type="predicted"/>
<keyword evidence="2" id="KW-0472">Membrane</keyword>
<evidence type="ECO:0000256" key="1">
    <source>
        <dbReference type="PROSITE-ProRule" id="PRU00169"/>
    </source>
</evidence>
<name>A0A4P6L555_9BURK</name>
<dbReference type="Gene3D" id="3.40.50.2300">
    <property type="match status" value="1"/>
</dbReference>
<dbReference type="GO" id="GO:0000160">
    <property type="term" value="P:phosphorelay signal transduction system"/>
    <property type="evidence" value="ECO:0007669"/>
    <property type="project" value="InterPro"/>
</dbReference>
<dbReference type="InterPro" id="IPR011006">
    <property type="entry name" value="CheY-like_superfamily"/>
</dbReference>
<feature type="modified residue" description="4-aspartylphosphate" evidence="1">
    <location>
        <position position="315"/>
    </location>
</feature>
<dbReference type="RefSeq" id="WP_130189856.1">
    <property type="nucleotide sequence ID" value="NZ_CP035913.1"/>
</dbReference>
<sequence>MDNLSTTPAKPDNKEKIDAAVIARERRLVPRVLLATLAVGVAVVCGGALSSPGYLAASALIWGLGFCVGGVLLGFVFGIPRPLPAGAVLATEVDKKAERDSADRTRNGDAPMPSEINSNLVEVSDWLTKIIIGVGLIELKHLPEAAREVAEYIAPSMSNDVAHATPVAGGIMLFFTIYGFLAGYLMTRIYLAVIIKWADNKVKSQNISVQLDSGQEIELGALSRLQQRTLDDVQQTLAGIVSTAPGGVSEEAANASREHNILHPKRVLWVDDRPENNTLQVEQLNRSGIAITLALSTDEALQQLDHETFNAVITDMHRYENGKNVDDAGVQLIRAAREKFPDLAILVYCSGRAAEQHGGAARAAGARFVTASATRLIAVLKNVLGT</sequence>
<keyword evidence="2" id="KW-1133">Transmembrane helix</keyword>
<evidence type="ECO:0000259" key="3">
    <source>
        <dbReference type="PROSITE" id="PS50110"/>
    </source>
</evidence>